<organism evidence="1 2">
    <name type="scientific">Thelonectria olida</name>
    <dbReference type="NCBI Taxonomy" id="1576542"/>
    <lineage>
        <taxon>Eukaryota</taxon>
        <taxon>Fungi</taxon>
        <taxon>Dikarya</taxon>
        <taxon>Ascomycota</taxon>
        <taxon>Pezizomycotina</taxon>
        <taxon>Sordariomycetes</taxon>
        <taxon>Hypocreomycetidae</taxon>
        <taxon>Hypocreales</taxon>
        <taxon>Nectriaceae</taxon>
        <taxon>Thelonectria</taxon>
    </lineage>
</organism>
<protein>
    <submittedName>
        <fullName evidence="1">Uncharacterized protein</fullName>
    </submittedName>
</protein>
<accession>A0A9P8VM47</accession>
<comment type="caution">
    <text evidence="1">The sequence shown here is derived from an EMBL/GenBank/DDBJ whole genome shotgun (WGS) entry which is preliminary data.</text>
</comment>
<keyword evidence="2" id="KW-1185">Reference proteome</keyword>
<dbReference type="AlphaFoldDB" id="A0A9P8VM47"/>
<sequence length="161" mass="18152">MSRLTQVLIQQVEPTEASTDCEINPRPRLSVGPRKPSQRDLENLIALGLYYIESEHAVLCIRCGFALKTDADRDSHHLGEKHVSEGQLRALEADPKPECITKDDVVNHIESLHCQFSGRILDERLPVFRARYHLNPHGRPWAALESSIVTRTTNTAFKSAC</sequence>
<reference evidence="1 2" key="1">
    <citation type="journal article" date="2021" name="Nat. Commun.">
        <title>Genetic determinants of endophytism in the Arabidopsis root mycobiome.</title>
        <authorList>
            <person name="Mesny F."/>
            <person name="Miyauchi S."/>
            <person name="Thiergart T."/>
            <person name="Pickel B."/>
            <person name="Atanasova L."/>
            <person name="Karlsson M."/>
            <person name="Huettel B."/>
            <person name="Barry K.W."/>
            <person name="Haridas S."/>
            <person name="Chen C."/>
            <person name="Bauer D."/>
            <person name="Andreopoulos W."/>
            <person name="Pangilinan J."/>
            <person name="LaButti K."/>
            <person name="Riley R."/>
            <person name="Lipzen A."/>
            <person name="Clum A."/>
            <person name="Drula E."/>
            <person name="Henrissat B."/>
            <person name="Kohler A."/>
            <person name="Grigoriev I.V."/>
            <person name="Martin F.M."/>
            <person name="Hacquard S."/>
        </authorList>
    </citation>
    <scope>NUCLEOTIDE SEQUENCE [LARGE SCALE GENOMIC DNA]</scope>
    <source>
        <strain evidence="1 2">MPI-CAGE-CH-0241</strain>
    </source>
</reference>
<name>A0A9P8VM47_9HYPO</name>
<proteinExistence type="predicted"/>
<dbReference type="OrthoDB" id="5098412at2759"/>
<dbReference type="Proteomes" id="UP000777438">
    <property type="component" value="Unassembled WGS sequence"/>
</dbReference>
<evidence type="ECO:0000313" key="1">
    <source>
        <dbReference type="EMBL" id="KAH6867614.1"/>
    </source>
</evidence>
<evidence type="ECO:0000313" key="2">
    <source>
        <dbReference type="Proteomes" id="UP000777438"/>
    </source>
</evidence>
<dbReference type="EMBL" id="JAGPYM010000095">
    <property type="protein sequence ID" value="KAH6867614.1"/>
    <property type="molecule type" value="Genomic_DNA"/>
</dbReference>
<gene>
    <name evidence="1" type="ORF">B0T10DRAFT_597061</name>
</gene>